<keyword evidence="2" id="KW-0902">Two-component regulatory system</keyword>
<dbReference type="InterPro" id="IPR011006">
    <property type="entry name" value="CheY-like_superfamily"/>
</dbReference>
<dbReference type="SUPFAM" id="SSF52172">
    <property type="entry name" value="CheY-like"/>
    <property type="match status" value="1"/>
</dbReference>
<evidence type="ECO:0000256" key="1">
    <source>
        <dbReference type="ARBA" id="ARBA00022553"/>
    </source>
</evidence>
<dbReference type="Pfam" id="PF00072">
    <property type="entry name" value="Response_reg"/>
    <property type="match status" value="1"/>
</dbReference>
<dbReference type="PROSITE" id="PS50110">
    <property type="entry name" value="RESPONSE_REGULATORY"/>
    <property type="match status" value="1"/>
</dbReference>
<keyword evidence="5" id="KW-0378">Hydrolase</keyword>
<reference evidence="5" key="1">
    <citation type="submission" date="2019-08" db="EMBL/GenBank/DDBJ databases">
        <authorList>
            <person name="Kucharzyk K."/>
            <person name="Murdoch R.W."/>
            <person name="Higgins S."/>
            <person name="Loffler F."/>
        </authorList>
    </citation>
    <scope>NUCLEOTIDE SEQUENCE</scope>
</reference>
<dbReference type="Gene3D" id="3.40.50.2300">
    <property type="match status" value="1"/>
</dbReference>
<dbReference type="InterPro" id="IPR001789">
    <property type="entry name" value="Sig_transdc_resp-reg_receiver"/>
</dbReference>
<dbReference type="InterPro" id="IPR013655">
    <property type="entry name" value="PAS_fold_3"/>
</dbReference>
<feature type="domain" description="Response regulatory" evidence="3">
    <location>
        <begin position="4"/>
        <end position="119"/>
    </location>
</feature>
<sequence length="289" mass="33616">MMTTILIADQSSVDRLIIGSMLKGYELKYARNDKELFLELELNPDISFLLLDVSLPSINSIEILKKIKTNPQWIRLRTIVMSGTDDTQLEIDALRLGAVDFVRKPMSFETLRFRIHLHENLRYMQDTLESNNRTLEKLVVEKTKELMATNRRMADTLNLVQIIFQQAPVGILLGNIRDYFGSNKENAPFVNPKYEEITGRSKEELKKIGWKNITHPDDIAKDIEMQQRLIRGDMGNYRLEKRYIRPDGSIRWVRLIAFPFDAQDSDFNHLIIAEDIQHLKVGINGENRQ</sequence>
<proteinExistence type="predicted"/>
<dbReference type="PANTHER" id="PTHR44591:SF14">
    <property type="entry name" value="PROTEIN PILG"/>
    <property type="match status" value="1"/>
</dbReference>
<dbReference type="SUPFAM" id="SSF55785">
    <property type="entry name" value="PYP-like sensor domain (PAS domain)"/>
    <property type="match status" value="1"/>
</dbReference>
<dbReference type="InterPro" id="IPR035965">
    <property type="entry name" value="PAS-like_dom_sf"/>
</dbReference>
<dbReference type="Pfam" id="PF08447">
    <property type="entry name" value="PAS_3"/>
    <property type="match status" value="1"/>
</dbReference>
<dbReference type="SMART" id="SM00448">
    <property type="entry name" value="REC"/>
    <property type="match status" value="1"/>
</dbReference>
<dbReference type="PANTHER" id="PTHR44591">
    <property type="entry name" value="STRESS RESPONSE REGULATOR PROTEIN 1"/>
    <property type="match status" value="1"/>
</dbReference>
<evidence type="ECO:0000259" key="4">
    <source>
        <dbReference type="PROSITE" id="PS50112"/>
    </source>
</evidence>
<organism evidence="5">
    <name type="scientific">bioreactor metagenome</name>
    <dbReference type="NCBI Taxonomy" id="1076179"/>
    <lineage>
        <taxon>unclassified sequences</taxon>
        <taxon>metagenomes</taxon>
        <taxon>ecological metagenomes</taxon>
    </lineage>
</organism>
<dbReference type="AlphaFoldDB" id="A0A645ANH3"/>
<comment type="caution">
    <text evidence="5">The sequence shown here is derived from an EMBL/GenBank/DDBJ whole genome shotgun (WGS) entry which is preliminary data.</text>
</comment>
<dbReference type="Gene3D" id="3.30.450.20">
    <property type="entry name" value="PAS domain"/>
    <property type="match status" value="1"/>
</dbReference>
<keyword evidence="1" id="KW-0597">Phosphoprotein</keyword>
<dbReference type="EC" id="3.1.1.61" evidence="5"/>
<accession>A0A645ANH3</accession>
<dbReference type="GO" id="GO:0008984">
    <property type="term" value="F:protein-glutamate methylesterase activity"/>
    <property type="evidence" value="ECO:0007669"/>
    <property type="project" value="UniProtKB-EC"/>
</dbReference>
<name>A0A645ANH3_9ZZZZ</name>
<dbReference type="SMART" id="SM00086">
    <property type="entry name" value="PAC"/>
    <property type="match status" value="1"/>
</dbReference>
<gene>
    <name evidence="5" type="primary">cheB_53</name>
    <name evidence="5" type="ORF">SDC9_99162</name>
</gene>
<evidence type="ECO:0000256" key="2">
    <source>
        <dbReference type="ARBA" id="ARBA00023012"/>
    </source>
</evidence>
<dbReference type="GO" id="GO:0000160">
    <property type="term" value="P:phosphorelay signal transduction system"/>
    <property type="evidence" value="ECO:0007669"/>
    <property type="project" value="UniProtKB-KW"/>
</dbReference>
<dbReference type="InterPro" id="IPR050595">
    <property type="entry name" value="Bact_response_regulator"/>
</dbReference>
<dbReference type="EMBL" id="VSSQ01013846">
    <property type="protein sequence ID" value="MPM52403.1"/>
    <property type="molecule type" value="Genomic_DNA"/>
</dbReference>
<evidence type="ECO:0000259" key="3">
    <source>
        <dbReference type="PROSITE" id="PS50110"/>
    </source>
</evidence>
<dbReference type="InterPro" id="IPR000014">
    <property type="entry name" value="PAS"/>
</dbReference>
<evidence type="ECO:0000313" key="5">
    <source>
        <dbReference type="EMBL" id="MPM52403.1"/>
    </source>
</evidence>
<dbReference type="NCBIfam" id="TIGR00229">
    <property type="entry name" value="sensory_box"/>
    <property type="match status" value="1"/>
</dbReference>
<feature type="domain" description="PAS" evidence="4">
    <location>
        <begin position="189"/>
        <end position="233"/>
    </location>
</feature>
<dbReference type="CDD" id="cd00156">
    <property type="entry name" value="REC"/>
    <property type="match status" value="1"/>
</dbReference>
<protein>
    <submittedName>
        <fullName evidence="5">Chemotaxis response regulator protein-glutamate methylesterase</fullName>
        <ecNumber evidence="5">3.1.1.61</ecNumber>
    </submittedName>
</protein>
<dbReference type="PROSITE" id="PS50112">
    <property type="entry name" value="PAS"/>
    <property type="match status" value="1"/>
</dbReference>
<dbReference type="CDD" id="cd00130">
    <property type="entry name" value="PAS"/>
    <property type="match status" value="1"/>
</dbReference>
<dbReference type="InterPro" id="IPR001610">
    <property type="entry name" value="PAC"/>
</dbReference>